<dbReference type="EMBL" id="CAEX01006394">
    <property type="protein sequence ID" value="CCD20830.1"/>
    <property type="molecule type" value="Genomic_DNA"/>
</dbReference>
<dbReference type="Proteomes" id="UP000009027">
    <property type="component" value="Unassembled WGS sequence"/>
</dbReference>
<dbReference type="SUPFAM" id="SSF52540">
    <property type="entry name" value="P-loop containing nucleoside triphosphate hydrolases"/>
    <property type="match status" value="1"/>
</dbReference>
<evidence type="ECO:0000313" key="1">
    <source>
        <dbReference type="EMBL" id="CCC52253.1"/>
    </source>
</evidence>
<dbReference type="VEuPathDB" id="TriTrypDB:TvY486_0037060"/>
<dbReference type="VEuPathDB" id="TriTrypDB:TvY486_1012960"/>
<evidence type="ECO:0000313" key="2">
    <source>
        <dbReference type="EMBL" id="CCD20830.1"/>
    </source>
</evidence>
<dbReference type="AlphaFoldDB" id="F9WTD7"/>
<gene>
    <name evidence="2" type="ORF">TvY486_0037060</name>
    <name evidence="1" type="ORF">TVY486_1012960</name>
</gene>
<reference evidence="2 3" key="1">
    <citation type="journal article" date="2012" name="Proc. Natl. Acad. Sci. U.S.A.">
        <title>Antigenic diversity is generated by distinct evolutionary mechanisms in African trypanosome species.</title>
        <authorList>
            <person name="Jackson A.P."/>
            <person name="Berry A."/>
            <person name="Aslett M."/>
            <person name="Allison H.C."/>
            <person name="Burton P."/>
            <person name="Vavrova-Anderson J."/>
            <person name="Brown R."/>
            <person name="Browne H."/>
            <person name="Corton N."/>
            <person name="Hauser H."/>
            <person name="Gamble J."/>
            <person name="Gilderthorp R."/>
            <person name="Marcello L."/>
            <person name="McQuillan J."/>
            <person name="Otto T.D."/>
            <person name="Quail M.A."/>
            <person name="Sanders M.J."/>
            <person name="van Tonder A."/>
            <person name="Ginger M.L."/>
            <person name="Field M.C."/>
            <person name="Barry J.D."/>
            <person name="Hertz-Fowler C."/>
            <person name="Berriman M."/>
        </authorList>
    </citation>
    <scope>NUCLEOTIDE SEQUENCE</scope>
    <source>
        <strain evidence="2 3">Y486</strain>
    </source>
</reference>
<accession>F9WTD7</accession>
<evidence type="ECO:0000313" key="3">
    <source>
        <dbReference type="Proteomes" id="UP000009027"/>
    </source>
</evidence>
<dbReference type="InterPro" id="IPR027417">
    <property type="entry name" value="P-loop_NTPase"/>
</dbReference>
<name>F9WTD7_TRYVY</name>
<proteinExistence type="predicted"/>
<protein>
    <submittedName>
        <fullName evidence="2">Uncharacterized protein</fullName>
    </submittedName>
</protein>
<keyword evidence="3" id="KW-1185">Reference proteome</keyword>
<dbReference type="Gene3D" id="3.40.50.300">
    <property type="entry name" value="P-loop containing nucleotide triphosphate hydrolases"/>
    <property type="match status" value="1"/>
</dbReference>
<organism evidence="2 3">
    <name type="scientific">Trypanosoma vivax (strain Y486)</name>
    <dbReference type="NCBI Taxonomy" id="1055687"/>
    <lineage>
        <taxon>Eukaryota</taxon>
        <taxon>Discoba</taxon>
        <taxon>Euglenozoa</taxon>
        <taxon>Kinetoplastea</taxon>
        <taxon>Metakinetoplastina</taxon>
        <taxon>Trypanosomatida</taxon>
        <taxon>Trypanosomatidae</taxon>
        <taxon>Trypanosoma</taxon>
        <taxon>Duttonella</taxon>
    </lineage>
</organism>
<dbReference type="EMBL" id="HE573026">
    <property type="protein sequence ID" value="CCC52253.1"/>
    <property type="molecule type" value="Genomic_DNA"/>
</dbReference>
<sequence>MKGIDERRRFLAHVQHELILHSCRALAYITVCTGRSFMDVARRGCPPSESPIASEVPGNVDEQQFEEYSAHEVVYRTVRSTIASSCALGHRSCHMLWGPRGCGEHRLLRLIARDFSSRKDTLVLYLDGDTLNGDEDALRCIAHQMFLFLQSPQSERLRANDWSLRSGTFDFGRLFGFDKLFEGEGDKAGASLKTLKATRGCRKGGGHAGTGGTVSGGKRGRHSSQVAWDVDSECSSDTDNEQLIVTSTTAYLAGGASSALSALQRALLMMKSYGTNLVVCIRRIERFGVWCDQLLYVLSGLMHEGDGRGGGISLLMTSSTPDVRQLEKRLSSRLTCVTCYVPLLSWSVICIARACLVEVKERLECEINDAQPKDTSPGQASKKYRQAVTSPSERCLMATLSGSYCSGAPTSSPTAADSNSESRQSSYSIRLVLLTMLRMVNVVIEELDAVSCAQRLTGDEEDLSQRIFRTSVCLRSAGATTGKLIAAVSSAFAEVGSGRLALVRRECRTKLLSWLTKELPKMKDEINDGRAVFATAPEAVLAIWMNAGCESKYPAAVSTSNQKCSHFLNDMLSECRLVKLGYCTREMFLILVYVFLRHQTGVTRTVVDLLEDIASSMGTQAAAALDVPAFRAAVVSLHRWRVLRVGGRDGTTAVTLRRNPARLKEFLREVLHEPDLCTETLGLQAKEVARLRSLV</sequence>